<evidence type="ECO:0000313" key="14">
    <source>
        <dbReference type="EMBL" id="CAB1129180.1"/>
    </source>
</evidence>
<name>A0A6F8ZGW0_9FIRM</name>
<dbReference type="Proteomes" id="UP000503399">
    <property type="component" value="Chromosome"/>
</dbReference>
<dbReference type="SFLD" id="SFLDS00029">
    <property type="entry name" value="Radical_SAM"/>
    <property type="match status" value="1"/>
</dbReference>
<evidence type="ECO:0000256" key="11">
    <source>
        <dbReference type="ARBA" id="ARBA00023014"/>
    </source>
</evidence>
<feature type="active site" description="S-methylcysteine intermediate" evidence="12">
    <location>
        <position position="339"/>
    </location>
</feature>
<feature type="binding site" evidence="12">
    <location>
        <begin position="218"/>
        <end position="220"/>
    </location>
    <ligand>
        <name>S-adenosyl-L-methionine</name>
        <dbReference type="ChEBI" id="CHEBI:59789"/>
    </ligand>
</feature>
<accession>A0A6F8ZGW0</accession>
<dbReference type="SFLD" id="SFLDG01062">
    <property type="entry name" value="methyltransferase_(Class_A)"/>
    <property type="match status" value="1"/>
</dbReference>
<keyword evidence="9 12" id="KW-0479">Metal-binding</keyword>
<comment type="miscellaneous">
    <text evidence="12">Reaction proceeds by a ping-pong mechanism involving intermediate methylation of a conserved cysteine residue.</text>
</comment>
<evidence type="ECO:0000256" key="4">
    <source>
        <dbReference type="ARBA" id="ARBA00022552"/>
    </source>
</evidence>
<comment type="caution">
    <text evidence="12">Lacks conserved residue(s) required for the propagation of feature annotation.</text>
</comment>
<keyword evidence="12" id="KW-1015">Disulfide bond</keyword>
<dbReference type="KEGG" id="hfv:R50_1679"/>
<dbReference type="CDD" id="cd01335">
    <property type="entry name" value="Radical_SAM"/>
    <property type="match status" value="1"/>
</dbReference>
<dbReference type="HAMAP" id="MF_01849">
    <property type="entry name" value="RNA_methyltr_RlmN"/>
    <property type="match status" value="1"/>
</dbReference>
<feature type="binding site" evidence="12">
    <location>
        <position position="111"/>
    </location>
    <ligand>
        <name>[4Fe-4S] cluster</name>
        <dbReference type="ChEBI" id="CHEBI:49883"/>
        <note>4Fe-4S-S-AdoMet</note>
    </ligand>
</feature>
<dbReference type="EMBL" id="LR778114">
    <property type="protein sequence ID" value="CAB1129180.1"/>
    <property type="molecule type" value="Genomic_DNA"/>
</dbReference>
<feature type="binding site" evidence="12">
    <location>
        <begin position="163"/>
        <end position="164"/>
    </location>
    <ligand>
        <name>S-adenosyl-L-methionine</name>
        <dbReference type="ChEBI" id="CHEBI:59789"/>
    </ligand>
</feature>
<keyword evidence="7 12" id="KW-0949">S-adenosyl-L-methionine</keyword>
<evidence type="ECO:0000256" key="5">
    <source>
        <dbReference type="ARBA" id="ARBA00022603"/>
    </source>
</evidence>
<dbReference type="PANTHER" id="PTHR30544:SF5">
    <property type="entry name" value="RADICAL SAM CORE DOMAIN-CONTAINING PROTEIN"/>
    <property type="match status" value="1"/>
</dbReference>
<evidence type="ECO:0000256" key="6">
    <source>
        <dbReference type="ARBA" id="ARBA00022679"/>
    </source>
</evidence>
<keyword evidence="5 12" id="KW-0489">Methyltransferase</keyword>
<keyword evidence="4 12" id="KW-0698">rRNA processing</keyword>
<comment type="similarity">
    <text evidence="12">Belongs to the radical SAM superfamily. RlmN family.</text>
</comment>
<feature type="binding site" evidence="12">
    <location>
        <position position="296"/>
    </location>
    <ligand>
        <name>S-adenosyl-L-methionine</name>
        <dbReference type="ChEBI" id="CHEBI:59789"/>
    </ligand>
</feature>
<comment type="cofactor">
    <cofactor evidence="12">
        <name>[4Fe-4S] cluster</name>
        <dbReference type="ChEBI" id="CHEBI:49883"/>
    </cofactor>
    <text evidence="12">Binds 1 [4Fe-4S] cluster. The cluster is coordinated with 3 cysteines and an exchangeable S-adenosyl-L-methionine.</text>
</comment>
<evidence type="ECO:0000259" key="13">
    <source>
        <dbReference type="PROSITE" id="PS51918"/>
    </source>
</evidence>
<dbReference type="FunFam" id="3.20.20.70:FF:000014">
    <property type="entry name" value="Probable dual-specificity RNA methyltransferase RlmN"/>
    <property type="match status" value="1"/>
</dbReference>
<dbReference type="GO" id="GO:0019843">
    <property type="term" value="F:rRNA binding"/>
    <property type="evidence" value="ECO:0007669"/>
    <property type="project" value="UniProtKB-UniRule"/>
</dbReference>
<evidence type="ECO:0000256" key="8">
    <source>
        <dbReference type="ARBA" id="ARBA00022694"/>
    </source>
</evidence>
<dbReference type="Pfam" id="PF21016">
    <property type="entry name" value="RlmN_N"/>
    <property type="match status" value="1"/>
</dbReference>
<organism evidence="14 15">
    <name type="scientific">Candidatus Hydrogenisulfobacillus filiaventi</name>
    <dbReference type="NCBI Taxonomy" id="2707344"/>
    <lineage>
        <taxon>Bacteria</taxon>
        <taxon>Bacillati</taxon>
        <taxon>Bacillota</taxon>
        <taxon>Clostridia</taxon>
        <taxon>Eubacteriales</taxon>
        <taxon>Clostridiales Family XVII. Incertae Sedis</taxon>
        <taxon>Candidatus Hydrogenisulfobacillus</taxon>
    </lineage>
</organism>
<dbReference type="InterPro" id="IPR007197">
    <property type="entry name" value="rSAM"/>
</dbReference>
<keyword evidence="8 12" id="KW-0819">tRNA processing</keyword>
<evidence type="ECO:0000256" key="1">
    <source>
        <dbReference type="ARBA" id="ARBA00004496"/>
    </source>
</evidence>
<evidence type="ECO:0000256" key="10">
    <source>
        <dbReference type="ARBA" id="ARBA00023004"/>
    </source>
</evidence>
<comment type="subcellular location">
    <subcellularLocation>
        <location evidence="1 12">Cytoplasm</location>
    </subcellularLocation>
</comment>
<dbReference type="SUPFAM" id="SSF102114">
    <property type="entry name" value="Radical SAM enzymes"/>
    <property type="match status" value="1"/>
</dbReference>
<proteinExistence type="inferred from homology"/>
<dbReference type="InterPro" id="IPR040072">
    <property type="entry name" value="Methyltransferase_A"/>
</dbReference>
<dbReference type="InterPro" id="IPR013785">
    <property type="entry name" value="Aldolase_TIM"/>
</dbReference>
<gene>
    <name evidence="12 14" type="primary">rlmN</name>
    <name evidence="14" type="ORF">R50_1679</name>
</gene>
<dbReference type="PROSITE" id="PS51918">
    <property type="entry name" value="RADICAL_SAM"/>
    <property type="match status" value="1"/>
</dbReference>
<comment type="function">
    <text evidence="12">Specifically methylates position 2 of adenine 2503 in 23S rRNA and position 2 of adenine 37 in tRNAs.</text>
</comment>
<evidence type="ECO:0000313" key="15">
    <source>
        <dbReference type="Proteomes" id="UP000503399"/>
    </source>
</evidence>
<dbReference type="Gene3D" id="3.20.20.70">
    <property type="entry name" value="Aldolase class I"/>
    <property type="match status" value="1"/>
</dbReference>
<feature type="active site" description="Proton acceptor" evidence="12">
    <location>
        <position position="91"/>
    </location>
</feature>
<dbReference type="NCBIfam" id="TIGR00048">
    <property type="entry name" value="rRNA_mod_RlmN"/>
    <property type="match status" value="1"/>
</dbReference>
<dbReference type="PANTHER" id="PTHR30544">
    <property type="entry name" value="23S RRNA METHYLTRANSFERASE"/>
    <property type="match status" value="1"/>
</dbReference>
<dbReference type="AlphaFoldDB" id="A0A6F8ZGW0"/>
<dbReference type="GO" id="GO:0030488">
    <property type="term" value="P:tRNA methylation"/>
    <property type="evidence" value="ECO:0007669"/>
    <property type="project" value="UniProtKB-UniRule"/>
</dbReference>
<dbReference type="GO" id="GO:0005737">
    <property type="term" value="C:cytoplasm"/>
    <property type="evidence" value="ECO:0007669"/>
    <property type="project" value="UniProtKB-SubCell"/>
</dbReference>
<dbReference type="InterPro" id="IPR058240">
    <property type="entry name" value="rSAM_sf"/>
</dbReference>
<evidence type="ECO:0000256" key="3">
    <source>
        <dbReference type="ARBA" id="ARBA00022490"/>
    </source>
</evidence>
<comment type="catalytic activity">
    <reaction evidence="12">
        <text>adenosine(37) in tRNA + 2 reduced [2Fe-2S]-[ferredoxin] + 2 S-adenosyl-L-methionine = 2-methyladenosine(37) in tRNA + 5'-deoxyadenosine + L-methionine + 2 oxidized [2Fe-2S]-[ferredoxin] + S-adenosyl-L-homocysteine</text>
        <dbReference type="Rhea" id="RHEA:43332"/>
        <dbReference type="Rhea" id="RHEA-COMP:10000"/>
        <dbReference type="Rhea" id="RHEA-COMP:10001"/>
        <dbReference type="Rhea" id="RHEA-COMP:10162"/>
        <dbReference type="Rhea" id="RHEA-COMP:10485"/>
        <dbReference type="ChEBI" id="CHEBI:17319"/>
        <dbReference type="ChEBI" id="CHEBI:33737"/>
        <dbReference type="ChEBI" id="CHEBI:33738"/>
        <dbReference type="ChEBI" id="CHEBI:57844"/>
        <dbReference type="ChEBI" id="CHEBI:57856"/>
        <dbReference type="ChEBI" id="CHEBI:59789"/>
        <dbReference type="ChEBI" id="CHEBI:74411"/>
        <dbReference type="ChEBI" id="CHEBI:74497"/>
        <dbReference type="EC" id="2.1.1.192"/>
    </reaction>
</comment>
<dbReference type="GO" id="GO:0000049">
    <property type="term" value="F:tRNA binding"/>
    <property type="evidence" value="ECO:0007669"/>
    <property type="project" value="UniProtKB-UniRule"/>
</dbReference>
<dbReference type="GO" id="GO:0002935">
    <property type="term" value="F:tRNA (adenine(37)-C2)-methyltransferase activity"/>
    <property type="evidence" value="ECO:0007669"/>
    <property type="project" value="UniProtKB-UniRule"/>
</dbReference>
<dbReference type="Gene3D" id="1.10.150.530">
    <property type="match status" value="1"/>
</dbReference>
<dbReference type="GO" id="GO:0051539">
    <property type="term" value="F:4 iron, 4 sulfur cluster binding"/>
    <property type="evidence" value="ECO:0007669"/>
    <property type="project" value="UniProtKB-UniRule"/>
</dbReference>
<keyword evidence="6 12" id="KW-0808">Transferase</keyword>
<protein>
    <recommendedName>
        <fullName evidence="12">Probable dual-specificity RNA methyltransferase RlmN</fullName>
        <ecNumber evidence="12">2.1.1.192</ecNumber>
    </recommendedName>
    <alternativeName>
        <fullName evidence="12">23S rRNA (adenine(2503)-C(2))-methyltransferase</fullName>
    </alternativeName>
    <alternativeName>
        <fullName evidence="12">23S rRNA m2A2503 methyltransferase</fullName>
    </alternativeName>
    <alternativeName>
        <fullName evidence="12">Ribosomal RNA large subunit methyltransferase N</fullName>
    </alternativeName>
    <alternativeName>
        <fullName evidence="12">tRNA (adenine(37)-C(2))-methyltransferase</fullName>
    </alternativeName>
    <alternativeName>
        <fullName evidence="12">tRNA m2A37 methyltransferase</fullName>
    </alternativeName>
</protein>
<keyword evidence="10 12" id="KW-0408">Iron</keyword>
<dbReference type="PIRSF" id="PIRSF006004">
    <property type="entry name" value="CHP00048"/>
    <property type="match status" value="1"/>
</dbReference>
<evidence type="ECO:0000256" key="7">
    <source>
        <dbReference type="ARBA" id="ARBA00022691"/>
    </source>
</evidence>
<evidence type="ECO:0000256" key="9">
    <source>
        <dbReference type="ARBA" id="ARBA00022723"/>
    </source>
</evidence>
<keyword evidence="15" id="KW-1185">Reference proteome</keyword>
<evidence type="ECO:0000256" key="12">
    <source>
        <dbReference type="HAMAP-Rule" id="MF_01849"/>
    </source>
</evidence>
<dbReference type="GO" id="GO:0070475">
    <property type="term" value="P:rRNA base methylation"/>
    <property type="evidence" value="ECO:0007669"/>
    <property type="project" value="UniProtKB-UniRule"/>
</dbReference>
<keyword evidence="2 12" id="KW-0004">4Fe-4S</keyword>
<feature type="domain" description="Radical SAM core" evidence="13">
    <location>
        <begin position="97"/>
        <end position="334"/>
    </location>
</feature>
<reference evidence="14 15" key="1">
    <citation type="submission" date="2020-02" db="EMBL/GenBank/DDBJ databases">
        <authorList>
            <person name="Hogendoorn C."/>
        </authorList>
    </citation>
    <scope>NUCLEOTIDE SEQUENCE [LARGE SCALE GENOMIC DNA]</scope>
    <source>
        <strain evidence="14">R501</strain>
    </source>
</reference>
<dbReference type="InterPro" id="IPR048641">
    <property type="entry name" value="RlmN_N"/>
</dbReference>
<comment type="catalytic activity">
    <reaction evidence="12">
        <text>adenosine(2503) in 23S rRNA + 2 reduced [2Fe-2S]-[ferredoxin] + 2 S-adenosyl-L-methionine = 2-methyladenosine(2503) in 23S rRNA + 5'-deoxyadenosine + L-methionine + 2 oxidized [2Fe-2S]-[ferredoxin] + S-adenosyl-L-homocysteine</text>
        <dbReference type="Rhea" id="RHEA:42916"/>
        <dbReference type="Rhea" id="RHEA-COMP:10000"/>
        <dbReference type="Rhea" id="RHEA-COMP:10001"/>
        <dbReference type="Rhea" id="RHEA-COMP:10152"/>
        <dbReference type="Rhea" id="RHEA-COMP:10282"/>
        <dbReference type="ChEBI" id="CHEBI:17319"/>
        <dbReference type="ChEBI" id="CHEBI:33737"/>
        <dbReference type="ChEBI" id="CHEBI:33738"/>
        <dbReference type="ChEBI" id="CHEBI:57844"/>
        <dbReference type="ChEBI" id="CHEBI:57856"/>
        <dbReference type="ChEBI" id="CHEBI:59789"/>
        <dbReference type="ChEBI" id="CHEBI:74411"/>
        <dbReference type="ChEBI" id="CHEBI:74497"/>
        <dbReference type="EC" id="2.1.1.192"/>
    </reaction>
</comment>
<dbReference type="Pfam" id="PF04055">
    <property type="entry name" value="Radical_SAM"/>
    <property type="match status" value="1"/>
</dbReference>
<keyword evidence="11 12" id="KW-0411">Iron-sulfur</keyword>
<dbReference type="GO" id="GO:0070040">
    <property type="term" value="F:rRNA (adenine(2503)-C2-)-methyltransferase activity"/>
    <property type="evidence" value="ECO:0007669"/>
    <property type="project" value="UniProtKB-UniRule"/>
</dbReference>
<dbReference type="GO" id="GO:0046872">
    <property type="term" value="F:metal ion binding"/>
    <property type="evidence" value="ECO:0007669"/>
    <property type="project" value="UniProtKB-KW"/>
</dbReference>
<dbReference type="InterPro" id="IPR004383">
    <property type="entry name" value="rRNA_lsu_MTrfase_RlmN/Cfr"/>
</dbReference>
<dbReference type="EC" id="2.1.1.192" evidence="12"/>
<keyword evidence="3 12" id="KW-0963">Cytoplasm</keyword>
<evidence type="ECO:0000256" key="2">
    <source>
        <dbReference type="ARBA" id="ARBA00022485"/>
    </source>
</evidence>
<dbReference type="SFLD" id="SFLDF00275">
    <property type="entry name" value="adenosine_C2_methyltransferase"/>
    <property type="match status" value="1"/>
</dbReference>
<dbReference type="InterPro" id="IPR027492">
    <property type="entry name" value="RNA_MTrfase_RlmN"/>
</dbReference>
<sequence>MTPDVLSAGPQELEALLEEAGQPRFRGRQLFRALWREGVADYAAVTVWPKALRTAMAQRAPWGRARCLAEQRSPDGTVKWLLAFPDGARVETVLLPHDYGYSLCVSSQVGCAMGCTFCASGLSGRLRNLTAGEMLEQVRFANTYLAEADPGARVSRVDLMGSGEPLDNYTATVRFLRLAHEPEGLGLSYRHMTVSTSGLAPRIRRLADEGLPVTLAVSLHAADDELRTRLMPVNQAYPLEAVMEAAAYYWRRTRRRVTFEYLLLRGLNDTPAQARQLVALLRPLDGGAHVNLIPWNPVPELPWQASTPAAAARFLDLVQAGGISCTIRKEFGRDIDAACGQLRRREEGMRDSQGLWVIPPRPGPG</sequence>
<feature type="binding site" evidence="12">
    <location>
        <position position="195"/>
    </location>
    <ligand>
        <name>S-adenosyl-L-methionine</name>
        <dbReference type="ChEBI" id="CHEBI:59789"/>
    </ligand>
</feature>
<feature type="binding site" evidence="12">
    <location>
        <position position="118"/>
    </location>
    <ligand>
        <name>[4Fe-4S] cluster</name>
        <dbReference type="ChEBI" id="CHEBI:49883"/>
        <note>4Fe-4S-S-AdoMet</note>
    </ligand>
</feature>
<feature type="binding site" evidence="12">
    <location>
        <position position="115"/>
    </location>
    <ligand>
        <name>[4Fe-4S] cluster</name>
        <dbReference type="ChEBI" id="CHEBI:49883"/>
        <note>4Fe-4S-S-AdoMet</note>
    </ligand>
</feature>